<name>A0A6B4KV65_CLOBO</name>
<dbReference type="OMA" id="IANNCDY"/>
<organism evidence="1 2">
    <name type="scientific">Clostridium botulinum</name>
    <dbReference type="NCBI Taxonomy" id="1491"/>
    <lineage>
        <taxon>Bacteria</taxon>
        <taxon>Bacillati</taxon>
        <taxon>Bacillota</taxon>
        <taxon>Clostridia</taxon>
        <taxon>Eubacteriales</taxon>
        <taxon>Clostridiaceae</taxon>
        <taxon>Clostridium</taxon>
    </lineage>
</organism>
<evidence type="ECO:0000313" key="1">
    <source>
        <dbReference type="EMBL" id="NFG18624.1"/>
    </source>
</evidence>
<comment type="caution">
    <text evidence="1">The sequence shown here is derived from an EMBL/GenBank/DDBJ whole genome shotgun (WGS) entry which is preliminary data.</text>
</comment>
<dbReference type="EMBL" id="SWOY01000013">
    <property type="protein sequence ID" value="NFG18624.1"/>
    <property type="molecule type" value="Genomic_DNA"/>
</dbReference>
<proteinExistence type="predicted"/>
<dbReference type="AlphaFoldDB" id="A0A6B4KV65"/>
<dbReference type="Pfam" id="PF10076">
    <property type="entry name" value="Phage_Mu_Gp48"/>
    <property type="match status" value="1"/>
</dbReference>
<gene>
    <name evidence="1" type="ORF">FC794_17980</name>
</gene>
<reference evidence="1 2" key="1">
    <citation type="submission" date="2019-04" db="EMBL/GenBank/DDBJ databases">
        <title>Genome sequencing of Clostridium botulinum Groups I-IV and Clostridium butyricum.</title>
        <authorList>
            <person name="Brunt J."/>
            <person name="Van Vliet A.H.M."/>
            <person name="Stringer S.C."/>
            <person name="Carter A.T."/>
            <person name="Peck M.W."/>
        </authorList>
    </citation>
    <scope>NUCLEOTIDE SEQUENCE [LARGE SCALE GENOMIC DNA]</scope>
    <source>
        <strain evidence="1 2">IFR 18/037</strain>
    </source>
</reference>
<dbReference type="Proteomes" id="UP000478995">
    <property type="component" value="Unassembled WGS sequence"/>
</dbReference>
<protein>
    <submittedName>
        <fullName evidence="1">DUF2313 domain-containing protein</fullName>
    </submittedName>
</protein>
<sequence>MIKSKKGKEMITYVSPIYEQSKVIQSIFEAIGYEWDTAGLLANDILKQFFPQTATWGLIYWEEAVNVVNNPTEEIERRRRKVIAKLQSRYAINPKRMALILKNYTGADILITEDIAPYTFEVKLTGREGFPKSLEDLYKEVKKIKPSHLSVKYKLISLTESNLYIGATSFSGETITVYPWTPNNIETTGNIEIALAQNAGLETITTYPKEG</sequence>
<accession>A0A6B4KV65</accession>
<evidence type="ECO:0000313" key="2">
    <source>
        <dbReference type="Proteomes" id="UP000478995"/>
    </source>
</evidence>
<dbReference type="RefSeq" id="WP_012705217.1">
    <property type="nucleotide sequence ID" value="NZ_CABMIC010000009.1"/>
</dbReference>
<dbReference type="InterPro" id="IPR018755">
    <property type="entry name" value="Phage_Mu_Gp48"/>
</dbReference>